<protein>
    <submittedName>
        <fullName evidence="3">Adipokinetic hormone</fullName>
    </submittedName>
</protein>
<name>A0A1I7SSH3_BURXY</name>
<evidence type="ECO:0000256" key="1">
    <source>
        <dbReference type="SAM" id="SignalP"/>
    </source>
</evidence>
<dbReference type="WBParaSite" id="BXY_1599000.1">
    <property type="protein sequence ID" value="BXY_1599000.1"/>
    <property type="gene ID" value="BXY_1599000"/>
</dbReference>
<reference evidence="3" key="1">
    <citation type="submission" date="2016-11" db="UniProtKB">
        <authorList>
            <consortium name="WormBaseParasite"/>
        </authorList>
    </citation>
    <scope>IDENTIFICATION</scope>
</reference>
<organism evidence="2 3">
    <name type="scientific">Bursaphelenchus xylophilus</name>
    <name type="common">Pinewood nematode worm</name>
    <name type="synonym">Aphelenchoides xylophilus</name>
    <dbReference type="NCBI Taxonomy" id="6326"/>
    <lineage>
        <taxon>Eukaryota</taxon>
        <taxon>Metazoa</taxon>
        <taxon>Ecdysozoa</taxon>
        <taxon>Nematoda</taxon>
        <taxon>Chromadorea</taxon>
        <taxon>Rhabditida</taxon>
        <taxon>Tylenchina</taxon>
        <taxon>Tylenchomorpha</taxon>
        <taxon>Aphelenchoidea</taxon>
        <taxon>Aphelenchoididae</taxon>
        <taxon>Bursaphelenchus</taxon>
    </lineage>
</organism>
<dbReference type="AlphaFoldDB" id="A0A1I7SSH3"/>
<evidence type="ECO:0000313" key="3">
    <source>
        <dbReference type="WBParaSite" id="BXY_1599000.1"/>
    </source>
</evidence>
<keyword evidence="1" id="KW-0732">Signal</keyword>
<dbReference type="Proteomes" id="UP000095284">
    <property type="component" value="Unplaced"/>
</dbReference>
<feature type="signal peptide" evidence="1">
    <location>
        <begin position="1"/>
        <end position="28"/>
    </location>
</feature>
<sequence length="102" mass="11470">MDLVCRSLTNTMQTIMILLLVSVTMTSAQMTFSDGWGKRSSPLKPFSAGDDSGVNSNPLLDKCNTEYSQTLVQLHHRIMKLYDTYEQCQTRALNGVATHRQQ</sequence>
<evidence type="ECO:0000313" key="2">
    <source>
        <dbReference type="Proteomes" id="UP000095284"/>
    </source>
</evidence>
<feature type="chain" id="PRO_5009306583" evidence="1">
    <location>
        <begin position="29"/>
        <end position="102"/>
    </location>
</feature>
<accession>A0A1I7SSH3</accession>
<proteinExistence type="predicted"/>